<evidence type="ECO:0000313" key="2">
    <source>
        <dbReference type="EMBL" id="KAA0020833.1"/>
    </source>
</evidence>
<dbReference type="Proteomes" id="UP000466024">
    <property type="component" value="Unassembled WGS sequence"/>
</dbReference>
<accession>A0A640WJL2</accession>
<name>A0A640WJL2_9GAMM</name>
<feature type="domain" description="DUF4123" evidence="1">
    <location>
        <begin position="94"/>
        <end position="149"/>
    </location>
</feature>
<gene>
    <name evidence="2" type="ORF">F0A16_03365</name>
</gene>
<organism evidence="2 3">
    <name type="scientific">Salinicola corii</name>
    <dbReference type="NCBI Taxonomy" id="2606937"/>
    <lineage>
        <taxon>Bacteria</taxon>
        <taxon>Pseudomonadati</taxon>
        <taxon>Pseudomonadota</taxon>
        <taxon>Gammaproteobacteria</taxon>
        <taxon>Oceanospirillales</taxon>
        <taxon>Halomonadaceae</taxon>
        <taxon>Salinicola</taxon>
    </lineage>
</organism>
<evidence type="ECO:0000259" key="1">
    <source>
        <dbReference type="Pfam" id="PF13503"/>
    </source>
</evidence>
<evidence type="ECO:0000313" key="3">
    <source>
        <dbReference type="Proteomes" id="UP000466024"/>
    </source>
</evidence>
<dbReference type="AlphaFoldDB" id="A0A640WJL2"/>
<proteinExistence type="predicted"/>
<keyword evidence="3" id="KW-1185">Reference proteome</keyword>
<dbReference type="EMBL" id="VTPX01000001">
    <property type="protein sequence ID" value="KAA0020833.1"/>
    <property type="molecule type" value="Genomic_DNA"/>
</dbReference>
<dbReference type="InterPro" id="IPR025391">
    <property type="entry name" value="DUF4123"/>
</dbReference>
<sequence length="298" mass="34162">MIKAALRVQALTDLDQLHGLLAAGQISALVDPLIVDPGLGDAKNLLDCATVKNPFLDQPSAQRLRLQPIKDGASQVWDNMNAHREQPLMPGDPRSLCGWVISPHPIFSISRHIARRLRQKKPSGRQALLRYYDPRVLQRLQAILDEEQLAFLLGPIHHWIFIDHAGCFRVFSSHPRNMTQSALSLSNPQWMSIDRIGLLNKTLAIGAEIMDIRQVDDQDIINLDRLLQVAELEGVSDDDARMIFALQGMRLPPNFHRHSEMIRLFQRCREGERYQELVREWSRETWQRIAEESEENIL</sequence>
<dbReference type="Pfam" id="PF13503">
    <property type="entry name" value="DUF4123"/>
    <property type="match status" value="1"/>
</dbReference>
<reference evidence="2 3" key="1">
    <citation type="submission" date="2019-08" db="EMBL/GenBank/DDBJ databases">
        <title>Bioinformatics analysis of the strain L3 and L5.</title>
        <authorList>
            <person name="Li X."/>
        </authorList>
    </citation>
    <scope>NUCLEOTIDE SEQUENCE [LARGE SCALE GENOMIC DNA]</scope>
    <source>
        <strain evidence="2 3">L3</strain>
    </source>
</reference>
<comment type="caution">
    <text evidence="2">The sequence shown here is derived from an EMBL/GenBank/DDBJ whole genome shotgun (WGS) entry which is preliminary data.</text>
</comment>
<protein>
    <submittedName>
        <fullName evidence="2">DUF4123 domain-containing protein</fullName>
    </submittedName>
</protein>
<dbReference type="RefSeq" id="WP_149433952.1">
    <property type="nucleotide sequence ID" value="NZ_VTPX01000001.1"/>
</dbReference>